<dbReference type="Gene3D" id="3.90.25.10">
    <property type="entry name" value="UDP-galactose 4-epimerase, domain 1"/>
    <property type="match status" value="1"/>
</dbReference>
<dbReference type="Gene3D" id="3.40.50.720">
    <property type="entry name" value="NAD(P)-binding Rossmann-like Domain"/>
    <property type="match status" value="1"/>
</dbReference>
<reference evidence="5" key="2">
    <citation type="journal article" date="2018" name="Nat. Commun.">
        <title>Extreme sensitivity to ultraviolet light in the fungal pathogen causing white-nose syndrome of bats.</title>
        <authorList>
            <person name="Palmer J.M."/>
            <person name="Drees K.P."/>
            <person name="Foster J.T."/>
            <person name="Lindner D.L."/>
        </authorList>
    </citation>
    <scope>NUCLEOTIDE SEQUENCE [LARGE SCALE GENOMIC DNA]</scope>
    <source>
        <strain evidence="5">UAMH 10579</strain>
    </source>
</reference>
<dbReference type="InterPro" id="IPR051164">
    <property type="entry name" value="NmrA-like_oxidored"/>
</dbReference>
<dbReference type="PANTHER" id="PTHR42748">
    <property type="entry name" value="NITROGEN METABOLITE REPRESSION PROTEIN NMRA FAMILY MEMBER"/>
    <property type="match status" value="1"/>
</dbReference>
<dbReference type="EMBL" id="KV460215">
    <property type="protein sequence ID" value="OBT98688.1"/>
    <property type="molecule type" value="Genomic_DNA"/>
</dbReference>
<organism evidence="4 5">
    <name type="scientific">Pseudogymnoascus verrucosus</name>
    <dbReference type="NCBI Taxonomy" id="342668"/>
    <lineage>
        <taxon>Eukaryota</taxon>
        <taxon>Fungi</taxon>
        <taxon>Dikarya</taxon>
        <taxon>Ascomycota</taxon>
        <taxon>Pezizomycotina</taxon>
        <taxon>Leotiomycetes</taxon>
        <taxon>Thelebolales</taxon>
        <taxon>Thelebolaceae</taxon>
        <taxon>Pseudogymnoascus</taxon>
    </lineage>
</organism>
<keyword evidence="2" id="KW-0521">NADP</keyword>
<dbReference type="SUPFAM" id="SSF51735">
    <property type="entry name" value="NAD(P)-binding Rossmann-fold domains"/>
    <property type="match status" value="1"/>
</dbReference>
<dbReference type="Proteomes" id="UP000091956">
    <property type="component" value="Unassembled WGS sequence"/>
</dbReference>
<dbReference type="InterPro" id="IPR036291">
    <property type="entry name" value="NAD(P)-bd_dom_sf"/>
</dbReference>
<gene>
    <name evidence="4" type="ORF">VE01_03318</name>
</gene>
<name>A0A1B8GS86_9PEZI</name>
<dbReference type="PANTHER" id="PTHR42748:SF28">
    <property type="entry name" value="NMRA-LIKE DOMAIN-CONTAINING PROTEIN"/>
    <property type="match status" value="1"/>
</dbReference>
<dbReference type="AlphaFoldDB" id="A0A1B8GS86"/>
<feature type="domain" description="NmrA-like" evidence="3">
    <location>
        <begin position="1"/>
        <end position="283"/>
    </location>
</feature>
<dbReference type="RefSeq" id="XP_018132421.1">
    <property type="nucleotide sequence ID" value="XM_018272813.2"/>
</dbReference>
<sequence>MSKIIAVIGATGAQGGSVISTLLADGTYKIRGVTRNVTSAKSQALTAQGVEMIQADLDDEQALIKAFKGVSAIYAVTDFIQPFGKYGPEVALKGEVAQGINLANAASKTSTLEHYIWSTLPNGKELSGGKHIVPHFEGKNQIDAYIKNNAKLLAKTTFLWNTFYASNLTFPPFTPNLLKSSGKYVWLQPTPASTPVTMLGDADANIGPFVSSILKRPDLTLPGKFVVAAVEEMTHGEVLATWGRATGKETEYVEVTLDDFDRLWPGWGKEMGMMMQMWGDLGHNSWGGEKVLTKEDLGITQPLISTEAWFKAADWGL</sequence>
<evidence type="ECO:0000259" key="3">
    <source>
        <dbReference type="Pfam" id="PF05368"/>
    </source>
</evidence>
<dbReference type="STRING" id="342668.A0A1B8GS86"/>
<protein>
    <recommendedName>
        <fullName evidence="3">NmrA-like domain-containing protein</fullName>
    </recommendedName>
</protein>
<keyword evidence="5" id="KW-1185">Reference proteome</keyword>
<dbReference type="CDD" id="cd05251">
    <property type="entry name" value="NmrA_like_SDR_a"/>
    <property type="match status" value="1"/>
</dbReference>
<proteinExistence type="inferred from homology"/>
<dbReference type="Pfam" id="PF05368">
    <property type="entry name" value="NmrA"/>
    <property type="match status" value="1"/>
</dbReference>
<evidence type="ECO:0000313" key="5">
    <source>
        <dbReference type="Proteomes" id="UP000091956"/>
    </source>
</evidence>
<evidence type="ECO:0000256" key="1">
    <source>
        <dbReference type="ARBA" id="ARBA00006328"/>
    </source>
</evidence>
<evidence type="ECO:0000313" key="4">
    <source>
        <dbReference type="EMBL" id="OBT98688.1"/>
    </source>
</evidence>
<dbReference type="GO" id="GO:0005634">
    <property type="term" value="C:nucleus"/>
    <property type="evidence" value="ECO:0007669"/>
    <property type="project" value="TreeGrafter"/>
</dbReference>
<reference evidence="4 5" key="1">
    <citation type="submission" date="2016-03" db="EMBL/GenBank/DDBJ databases">
        <title>Comparative genomics of Pseudogymnoascus destructans, the fungus causing white-nose syndrome of bats.</title>
        <authorList>
            <person name="Palmer J.M."/>
            <person name="Drees K.P."/>
            <person name="Foster J.T."/>
            <person name="Lindner D.L."/>
        </authorList>
    </citation>
    <scope>NUCLEOTIDE SEQUENCE [LARGE SCALE GENOMIC DNA]</scope>
    <source>
        <strain evidence="4 5">UAMH 10579</strain>
    </source>
</reference>
<dbReference type="GeneID" id="28836704"/>
<accession>A0A1B8GS86</accession>
<dbReference type="OrthoDB" id="300709at2759"/>
<dbReference type="InterPro" id="IPR008030">
    <property type="entry name" value="NmrA-like"/>
</dbReference>
<evidence type="ECO:0000256" key="2">
    <source>
        <dbReference type="ARBA" id="ARBA00022857"/>
    </source>
</evidence>
<comment type="similarity">
    <text evidence="1">Belongs to the NmrA-type oxidoreductase family.</text>
</comment>